<name>A0A0M0JD47_9EUKA</name>
<evidence type="ECO:0000313" key="8">
    <source>
        <dbReference type="Proteomes" id="UP000037460"/>
    </source>
</evidence>
<evidence type="ECO:0000256" key="2">
    <source>
        <dbReference type="ARBA" id="ARBA00022723"/>
    </source>
</evidence>
<evidence type="ECO:0000256" key="3">
    <source>
        <dbReference type="ARBA" id="ARBA00022964"/>
    </source>
</evidence>
<evidence type="ECO:0000313" key="7">
    <source>
        <dbReference type="EMBL" id="KOO24148.1"/>
    </source>
</evidence>
<proteinExistence type="inferred from homology"/>
<dbReference type="InterPro" id="IPR003819">
    <property type="entry name" value="TauD/TfdA-like"/>
</dbReference>
<dbReference type="Pfam" id="PF02668">
    <property type="entry name" value="TauD"/>
    <property type="match status" value="1"/>
</dbReference>
<organism evidence="7 8">
    <name type="scientific">Chrysochromulina tobinii</name>
    <dbReference type="NCBI Taxonomy" id="1460289"/>
    <lineage>
        <taxon>Eukaryota</taxon>
        <taxon>Haptista</taxon>
        <taxon>Haptophyta</taxon>
        <taxon>Prymnesiophyceae</taxon>
        <taxon>Prymnesiales</taxon>
        <taxon>Chrysochromulinaceae</taxon>
        <taxon>Chrysochromulina</taxon>
    </lineage>
</organism>
<evidence type="ECO:0000256" key="4">
    <source>
        <dbReference type="ARBA" id="ARBA00023002"/>
    </source>
</evidence>
<dbReference type="AlphaFoldDB" id="A0A0M0JD47"/>
<gene>
    <name evidence="7" type="ORF">Ctob_005126</name>
</gene>
<dbReference type="Gene3D" id="3.60.130.10">
    <property type="entry name" value="Clavaminate synthase-like"/>
    <property type="match status" value="1"/>
</dbReference>
<dbReference type="EMBL" id="JWZX01003120">
    <property type="protein sequence ID" value="KOO24148.1"/>
    <property type="molecule type" value="Genomic_DNA"/>
</dbReference>
<evidence type="ECO:0000256" key="5">
    <source>
        <dbReference type="ARBA" id="ARBA00023004"/>
    </source>
</evidence>
<comment type="similarity">
    <text evidence="1">Belongs to the TfdA dioxygenase family.</text>
</comment>
<reference evidence="8" key="1">
    <citation type="journal article" date="2015" name="PLoS Genet.">
        <title>Genome Sequence and Transcriptome Analyses of Chrysochromulina tobin: Metabolic Tools for Enhanced Algal Fitness in the Prominent Order Prymnesiales (Haptophyceae).</title>
        <authorList>
            <person name="Hovde B.T."/>
            <person name="Deodato C.R."/>
            <person name="Hunsperger H.M."/>
            <person name="Ryken S.A."/>
            <person name="Yost W."/>
            <person name="Jha R.K."/>
            <person name="Patterson J."/>
            <person name="Monnat R.J. Jr."/>
            <person name="Barlow S.B."/>
            <person name="Starkenburg S.R."/>
            <person name="Cattolico R.A."/>
        </authorList>
    </citation>
    <scope>NUCLEOTIDE SEQUENCE</scope>
    <source>
        <strain evidence="8">CCMP291</strain>
    </source>
</reference>
<evidence type="ECO:0000256" key="1">
    <source>
        <dbReference type="ARBA" id="ARBA00005896"/>
    </source>
</evidence>
<comment type="caution">
    <text evidence="7">The sequence shown here is derived from an EMBL/GenBank/DDBJ whole genome shotgun (WGS) entry which is preliminary data.</text>
</comment>
<dbReference type="GO" id="GO:0005737">
    <property type="term" value="C:cytoplasm"/>
    <property type="evidence" value="ECO:0007669"/>
    <property type="project" value="TreeGrafter"/>
</dbReference>
<dbReference type="InterPro" id="IPR051323">
    <property type="entry name" value="AtsK-like"/>
</dbReference>
<dbReference type="OrthoDB" id="10257314at2759"/>
<keyword evidence="2" id="KW-0479">Metal-binding</keyword>
<dbReference type="GO" id="GO:0016706">
    <property type="term" value="F:2-oxoglutarate-dependent dioxygenase activity"/>
    <property type="evidence" value="ECO:0007669"/>
    <property type="project" value="TreeGrafter"/>
</dbReference>
<dbReference type="InterPro" id="IPR042098">
    <property type="entry name" value="TauD-like_sf"/>
</dbReference>
<dbReference type="GO" id="GO:0046872">
    <property type="term" value="F:metal ion binding"/>
    <property type="evidence" value="ECO:0007669"/>
    <property type="project" value="UniProtKB-KW"/>
</dbReference>
<keyword evidence="3 7" id="KW-0223">Dioxygenase</keyword>
<dbReference type="PANTHER" id="PTHR30468">
    <property type="entry name" value="ALPHA-KETOGLUTARATE-DEPENDENT SULFONATE DIOXYGENASE"/>
    <property type="match status" value="1"/>
</dbReference>
<dbReference type="Proteomes" id="UP000037460">
    <property type="component" value="Unassembled WGS sequence"/>
</dbReference>
<dbReference type="PANTHER" id="PTHR30468:SF1">
    <property type="entry name" value="ALPHA-KETOGLUTARATE-DEPENDENT SULFONATE DIOXYGENASE"/>
    <property type="match status" value="1"/>
</dbReference>
<evidence type="ECO:0000259" key="6">
    <source>
        <dbReference type="Pfam" id="PF02668"/>
    </source>
</evidence>
<keyword evidence="5" id="KW-0408">Iron</keyword>
<feature type="domain" description="TauD/TfdA-like" evidence="6">
    <location>
        <begin position="59"/>
        <end position="330"/>
    </location>
</feature>
<keyword evidence="8" id="KW-1185">Reference proteome</keyword>
<sequence>MRGGLTRVYGRGFSTAIVRTTSHLLAGQCQLIQPHELRTEAVIDRLTGRPVKATNDSLGVELPCVDLSQQFSADEIETLKQACDDAGGIAVFTNQRLEMTIHDLVRFGQQIANSDDTEIEPHSTVKGHRDAPEVLEIQREANAQVVFGENWHSDNSFLARTASYSILRGVVVPRLGVNDTLFSSTQDAYDALSPTMQGMLLELNAFHSANRAYGAGHSGNSRAAMEGTGMVMRTDTNVLKEDVLQPVVVVHPRTGRRGLYVSPTFTTRIDGMHADESVSLLRFLYEWIARPEFCTRVSWRPNQVVMWDNRALAHKGLADDVSQPRVVQRVSIRGTAPVNYRGQSFSEKVKVQAAPPSLFDWAEGKLSQQQQQQ</sequence>
<keyword evidence="4" id="KW-0560">Oxidoreductase</keyword>
<accession>A0A0M0JD47</accession>
<dbReference type="SUPFAM" id="SSF51197">
    <property type="entry name" value="Clavaminate synthase-like"/>
    <property type="match status" value="1"/>
</dbReference>
<protein>
    <submittedName>
        <fullName evidence="7">Alpha-ketoglutarate-dependent taurine dioxygenase</fullName>
    </submittedName>
</protein>